<name>A0A1G6VJ37_9SPHI</name>
<proteinExistence type="predicted"/>
<feature type="transmembrane region" description="Helical" evidence="1">
    <location>
        <begin position="185"/>
        <end position="211"/>
    </location>
</feature>
<reference evidence="3" key="1">
    <citation type="submission" date="2016-10" db="EMBL/GenBank/DDBJ databases">
        <authorList>
            <person name="Varghese N."/>
            <person name="Submissions S."/>
        </authorList>
    </citation>
    <scope>NUCLEOTIDE SEQUENCE [LARGE SCALE GENOMIC DNA]</scope>
    <source>
        <strain evidence="3">DSM 18609</strain>
    </source>
</reference>
<sequence length="272" mass="30995">MRYKIFARIVRAFLMLGIILIVFTAFLQVGSNLFGYKSYIKVGNEGITIGDFEKGYLLPMRLSLSIPDTITTYRGKRNITATFSVFNDLDRASNFKKPHDSLIERRVINKLKAWDDQSPVKISNRIVLNGDVMIKANSQEKSHTFFWGLYHFIQLSFYVIVCILLIKLINSYLKNSFLNARSFNLISWLGMLFIIHEILNLGFICFFSKIIPAVTLDTAALIGQYYPNGISMSLNFGSPIDFSKIIIGIIIIILSKIIKDAVLIKQENDLTI</sequence>
<keyword evidence="1" id="KW-0812">Transmembrane</keyword>
<gene>
    <name evidence="2" type="ORF">SAMN04488024_106154</name>
</gene>
<dbReference type="AlphaFoldDB" id="A0A1G6VJ37"/>
<protein>
    <recommendedName>
        <fullName evidence="4">DUF2975 domain-containing protein</fullName>
    </recommendedName>
</protein>
<evidence type="ECO:0008006" key="4">
    <source>
        <dbReference type="Google" id="ProtNLM"/>
    </source>
</evidence>
<dbReference type="Proteomes" id="UP000199455">
    <property type="component" value="Unassembled WGS sequence"/>
</dbReference>
<evidence type="ECO:0000313" key="2">
    <source>
        <dbReference type="EMBL" id="SDD53544.1"/>
    </source>
</evidence>
<dbReference type="InterPro" id="IPR021354">
    <property type="entry name" value="DUF2975"/>
</dbReference>
<feature type="transmembrane region" description="Helical" evidence="1">
    <location>
        <begin position="12"/>
        <end position="29"/>
    </location>
</feature>
<feature type="transmembrane region" description="Helical" evidence="1">
    <location>
        <begin position="152"/>
        <end position="173"/>
    </location>
</feature>
<dbReference type="RefSeq" id="WP_090769820.1">
    <property type="nucleotide sequence ID" value="NZ_FMZH01000006.1"/>
</dbReference>
<keyword evidence="3" id="KW-1185">Reference proteome</keyword>
<evidence type="ECO:0000313" key="3">
    <source>
        <dbReference type="Proteomes" id="UP000199455"/>
    </source>
</evidence>
<organism evidence="2 3">
    <name type="scientific">Pedobacter soli</name>
    <dbReference type="NCBI Taxonomy" id="390242"/>
    <lineage>
        <taxon>Bacteria</taxon>
        <taxon>Pseudomonadati</taxon>
        <taxon>Bacteroidota</taxon>
        <taxon>Sphingobacteriia</taxon>
        <taxon>Sphingobacteriales</taxon>
        <taxon>Sphingobacteriaceae</taxon>
        <taxon>Pedobacter</taxon>
    </lineage>
</organism>
<dbReference type="Pfam" id="PF11188">
    <property type="entry name" value="DUF2975"/>
    <property type="match status" value="1"/>
</dbReference>
<dbReference type="EMBL" id="FMZH01000006">
    <property type="protein sequence ID" value="SDD53544.1"/>
    <property type="molecule type" value="Genomic_DNA"/>
</dbReference>
<feature type="transmembrane region" description="Helical" evidence="1">
    <location>
        <begin position="242"/>
        <end position="258"/>
    </location>
</feature>
<accession>A0A1G6VJ37</accession>
<keyword evidence="1" id="KW-1133">Transmembrane helix</keyword>
<keyword evidence="1" id="KW-0472">Membrane</keyword>
<evidence type="ECO:0000256" key="1">
    <source>
        <dbReference type="SAM" id="Phobius"/>
    </source>
</evidence>
<dbReference type="STRING" id="390242.SAMN04488024_106154"/>